<dbReference type="InterPro" id="IPR013154">
    <property type="entry name" value="ADH-like_N"/>
</dbReference>
<feature type="domain" description="Enoyl reductase (ER)" evidence="1">
    <location>
        <begin position="11"/>
        <end position="345"/>
    </location>
</feature>
<dbReference type="EMBL" id="JAECZO010000082">
    <property type="protein sequence ID" value="KAK7196666.1"/>
    <property type="molecule type" value="Genomic_DNA"/>
</dbReference>
<dbReference type="Gene3D" id="3.40.50.720">
    <property type="entry name" value="NAD(P)-binding Rossmann-like Domain"/>
    <property type="match status" value="1"/>
</dbReference>
<gene>
    <name evidence="2" type="ORF">NESM_000605700</name>
</gene>
<dbReference type="InterPro" id="IPR052711">
    <property type="entry name" value="Zinc_ADH-like"/>
</dbReference>
<name>A0AAW0ESS6_9TRYP</name>
<accession>A0AAW0ESS6</accession>
<dbReference type="CDD" id="cd08276">
    <property type="entry name" value="MDR7"/>
    <property type="match status" value="1"/>
</dbReference>
<dbReference type="InterPro" id="IPR013149">
    <property type="entry name" value="ADH-like_C"/>
</dbReference>
<comment type="caution">
    <text evidence="2">The sequence shown here is derived from an EMBL/GenBank/DDBJ whole genome shotgun (WGS) entry which is preliminary data.</text>
</comment>
<dbReference type="Pfam" id="PF00107">
    <property type="entry name" value="ADH_zinc_N"/>
    <property type="match status" value="1"/>
</dbReference>
<sequence length="347" mass="37181">MQQWRLPRGGAGLDALALQSNVPIPTPSGSQMVVRMKALSVNYRDYVIATQQLFPDTLDNVVPLSDGAGEVSAVGEECTRFKVGDRVALTLCPNNLEGDQSEGIGLQPCRGGSRQGVAAEYVLTDEVDAVRIPDYMTYAEAAALPCAGVTAWSALNSAAQRLVPGSVVLVEGTGGVSVLAAQLAHAAGCRVLAVSSSKAKMEPLLGRGLVRDSDWLNYREQPKWGEAVQALTPDGRGVDVVVEVVGMSSMNESVACTRRRGTIAVIGHLNASQPPEGFRLDLVLMKRLHVVGVHVGPRRDFEDMLQLMAAREVHPILDPHHFTLAELPRALELMTSQQHIGKIIITV</sequence>
<organism evidence="2 3">
    <name type="scientific">Novymonas esmeraldas</name>
    <dbReference type="NCBI Taxonomy" id="1808958"/>
    <lineage>
        <taxon>Eukaryota</taxon>
        <taxon>Discoba</taxon>
        <taxon>Euglenozoa</taxon>
        <taxon>Kinetoplastea</taxon>
        <taxon>Metakinetoplastina</taxon>
        <taxon>Trypanosomatida</taxon>
        <taxon>Trypanosomatidae</taxon>
        <taxon>Novymonas</taxon>
    </lineage>
</organism>
<proteinExistence type="predicted"/>
<dbReference type="InterPro" id="IPR036291">
    <property type="entry name" value="NAD(P)-bd_dom_sf"/>
</dbReference>
<dbReference type="SMART" id="SM00829">
    <property type="entry name" value="PKS_ER"/>
    <property type="match status" value="1"/>
</dbReference>
<dbReference type="SUPFAM" id="SSF50129">
    <property type="entry name" value="GroES-like"/>
    <property type="match status" value="1"/>
</dbReference>
<reference evidence="2 3" key="1">
    <citation type="journal article" date="2021" name="MBio">
        <title>A New Model Trypanosomatid, Novymonas esmeraldas: Genomic Perception of Its 'Candidatus Pandoraea novymonadis' Endosymbiont.</title>
        <authorList>
            <person name="Zakharova A."/>
            <person name="Saura A."/>
            <person name="Butenko A."/>
            <person name="Podesvova L."/>
            <person name="Warmusova S."/>
            <person name="Kostygov A.Y."/>
            <person name="Nenarokova A."/>
            <person name="Lukes J."/>
            <person name="Opperdoes F.R."/>
            <person name="Yurchenko V."/>
        </authorList>
    </citation>
    <scope>NUCLEOTIDE SEQUENCE [LARGE SCALE GENOMIC DNA]</scope>
    <source>
        <strain evidence="2 3">E262AT.01</strain>
    </source>
</reference>
<evidence type="ECO:0000313" key="3">
    <source>
        <dbReference type="Proteomes" id="UP001430356"/>
    </source>
</evidence>
<dbReference type="Pfam" id="PF08240">
    <property type="entry name" value="ADH_N"/>
    <property type="match status" value="1"/>
</dbReference>
<keyword evidence="3" id="KW-1185">Reference proteome</keyword>
<protein>
    <submittedName>
        <fullName evidence="2">Alcohol dehydrogenase GroES-like domain/Zinc-binding dehydrogenase</fullName>
    </submittedName>
</protein>
<dbReference type="Proteomes" id="UP001430356">
    <property type="component" value="Unassembled WGS sequence"/>
</dbReference>
<dbReference type="PANTHER" id="PTHR45033">
    <property type="match status" value="1"/>
</dbReference>
<dbReference type="InterPro" id="IPR011032">
    <property type="entry name" value="GroES-like_sf"/>
</dbReference>
<dbReference type="InterPro" id="IPR020843">
    <property type="entry name" value="ER"/>
</dbReference>
<dbReference type="SUPFAM" id="SSF51735">
    <property type="entry name" value="NAD(P)-binding Rossmann-fold domains"/>
    <property type="match status" value="1"/>
</dbReference>
<dbReference type="GO" id="GO:0016491">
    <property type="term" value="F:oxidoreductase activity"/>
    <property type="evidence" value="ECO:0007669"/>
    <property type="project" value="InterPro"/>
</dbReference>
<evidence type="ECO:0000313" key="2">
    <source>
        <dbReference type="EMBL" id="KAK7196666.1"/>
    </source>
</evidence>
<dbReference type="Gene3D" id="3.90.180.10">
    <property type="entry name" value="Medium-chain alcohol dehydrogenases, catalytic domain"/>
    <property type="match status" value="1"/>
</dbReference>
<dbReference type="AlphaFoldDB" id="A0AAW0ESS6"/>
<evidence type="ECO:0000259" key="1">
    <source>
        <dbReference type="SMART" id="SM00829"/>
    </source>
</evidence>
<dbReference type="PANTHER" id="PTHR45033:SF2">
    <property type="entry name" value="ZINC-TYPE ALCOHOL DEHYDROGENASE-LIKE PROTEIN C1773.06C"/>
    <property type="match status" value="1"/>
</dbReference>